<reference evidence="13" key="1">
    <citation type="journal article" date="2020" name="Stud. Mycol.">
        <title>101 Dothideomycetes genomes: a test case for predicting lifestyles and emergence of pathogens.</title>
        <authorList>
            <person name="Haridas S."/>
            <person name="Albert R."/>
            <person name="Binder M."/>
            <person name="Bloem J."/>
            <person name="Labutti K."/>
            <person name="Salamov A."/>
            <person name="Andreopoulos B."/>
            <person name="Baker S."/>
            <person name="Barry K."/>
            <person name="Bills G."/>
            <person name="Bluhm B."/>
            <person name="Cannon C."/>
            <person name="Castanera R."/>
            <person name="Culley D."/>
            <person name="Daum C."/>
            <person name="Ezra D."/>
            <person name="Gonzalez J."/>
            <person name="Henrissat B."/>
            <person name="Kuo A."/>
            <person name="Liang C."/>
            <person name="Lipzen A."/>
            <person name="Lutzoni F."/>
            <person name="Magnuson J."/>
            <person name="Mondo S."/>
            <person name="Nolan M."/>
            <person name="Ohm R."/>
            <person name="Pangilinan J."/>
            <person name="Park H.-J."/>
            <person name="Ramirez L."/>
            <person name="Alfaro M."/>
            <person name="Sun H."/>
            <person name="Tritt A."/>
            <person name="Yoshinaga Y."/>
            <person name="Zwiers L.-H."/>
            <person name="Turgeon B."/>
            <person name="Goodwin S."/>
            <person name="Spatafora J."/>
            <person name="Crous P."/>
            <person name="Grigoriev I."/>
        </authorList>
    </citation>
    <scope>NUCLEOTIDE SEQUENCE</scope>
    <source>
        <strain evidence="13">ATCC 36951</strain>
    </source>
</reference>
<evidence type="ECO:0000256" key="11">
    <source>
        <dbReference type="SAM" id="SignalP"/>
    </source>
</evidence>
<evidence type="ECO:0000256" key="8">
    <source>
        <dbReference type="ARBA" id="ARBA00036824"/>
    </source>
</evidence>
<evidence type="ECO:0000313" key="14">
    <source>
        <dbReference type="Proteomes" id="UP000799537"/>
    </source>
</evidence>
<sequence length="445" mass="48575">MVNLGALAGVAFAAIFAVVDGRPQHHHIHHRSGLVSAKVDAGDSYASTNGTNSTSIGNTTLPDVIRGVNIGGWLILEKWMTPDIFDNTDAVDQYSFDSTDGAEAKLKQHWETYFTEADVQKIASWGINAMRIPIGYWDFFNDTTPYIRGADAYLDKAIGWARKAGLKVLVDCHGSPGSQNGFDNSGRSGNVKWQTSDNLSNSIKALQNIATKYGSTTYADVVFAIQLVNEPISWAQNNFTLTQTWTQQAYHAVKSASTNPHLQILMHDGFMTPWAWQTIGAQLNGPDTNLSTAPFAIDTHLYQNQVAADSTLTQAQHIAKACNWTASNLLPSTANLPVYVGEFSAQTNICVYLNGTTVGGDACYEDGCQCSCNVDIQDWGQPLVKATRMFLEAELEAFEEGARGWFLWSYKGPGAWGLRNLVEFGVLGKGVGVGERMFLNQCGFE</sequence>
<dbReference type="SUPFAM" id="SSF51445">
    <property type="entry name" value="(Trans)glycosidases"/>
    <property type="match status" value="1"/>
</dbReference>
<dbReference type="EC" id="3.2.1.58" evidence="9"/>
<dbReference type="GeneID" id="54559134"/>
<accession>A0A6A6CPE7</accession>
<comment type="similarity">
    <text evidence="2 10">Belongs to the glycosyl hydrolase 5 (cellulase A) family.</text>
</comment>
<dbReference type="InterPro" id="IPR001547">
    <property type="entry name" value="Glyco_hydro_5"/>
</dbReference>
<keyword evidence="3" id="KW-0964">Secreted</keyword>
<name>A0A6A6CPE7_ZASCE</name>
<evidence type="ECO:0000256" key="6">
    <source>
        <dbReference type="ARBA" id="ARBA00023295"/>
    </source>
</evidence>
<keyword evidence="6 10" id="KW-0326">Glycosidase</keyword>
<dbReference type="GO" id="GO:0004338">
    <property type="term" value="F:glucan exo-1,3-beta-glucosidase activity"/>
    <property type="evidence" value="ECO:0007669"/>
    <property type="project" value="UniProtKB-EC"/>
</dbReference>
<dbReference type="GO" id="GO:0005576">
    <property type="term" value="C:extracellular region"/>
    <property type="evidence" value="ECO:0007669"/>
    <property type="project" value="UniProtKB-SubCell"/>
</dbReference>
<keyword evidence="7" id="KW-0961">Cell wall biogenesis/degradation</keyword>
<dbReference type="GO" id="GO:0009251">
    <property type="term" value="P:glucan catabolic process"/>
    <property type="evidence" value="ECO:0007669"/>
    <property type="project" value="TreeGrafter"/>
</dbReference>
<evidence type="ECO:0000259" key="12">
    <source>
        <dbReference type="Pfam" id="PF00150"/>
    </source>
</evidence>
<gene>
    <name evidence="13" type="ORF">M409DRAFT_21446</name>
</gene>
<organism evidence="13 14">
    <name type="scientific">Zasmidium cellare ATCC 36951</name>
    <dbReference type="NCBI Taxonomy" id="1080233"/>
    <lineage>
        <taxon>Eukaryota</taxon>
        <taxon>Fungi</taxon>
        <taxon>Dikarya</taxon>
        <taxon>Ascomycota</taxon>
        <taxon>Pezizomycotina</taxon>
        <taxon>Dothideomycetes</taxon>
        <taxon>Dothideomycetidae</taxon>
        <taxon>Mycosphaerellales</taxon>
        <taxon>Mycosphaerellaceae</taxon>
        <taxon>Zasmidium</taxon>
    </lineage>
</organism>
<dbReference type="EMBL" id="ML993591">
    <property type="protein sequence ID" value="KAF2168000.1"/>
    <property type="molecule type" value="Genomic_DNA"/>
</dbReference>
<feature type="domain" description="Glycoside hydrolase family 5" evidence="12">
    <location>
        <begin position="105"/>
        <end position="347"/>
    </location>
</feature>
<evidence type="ECO:0000256" key="9">
    <source>
        <dbReference type="ARBA" id="ARBA00038929"/>
    </source>
</evidence>
<dbReference type="PANTHER" id="PTHR31297">
    <property type="entry name" value="GLUCAN ENDO-1,6-BETA-GLUCOSIDASE B"/>
    <property type="match status" value="1"/>
</dbReference>
<protein>
    <recommendedName>
        <fullName evidence="9">glucan 1,3-beta-glucosidase</fullName>
        <ecNumber evidence="9">3.2.1.58</ecNumber>
    </recommendedName>
</protein>
<feature type="chain" id="PRO_5025552406" description="glucan 1,3-beta-glucosidase" evidence="11">
    <location>
        <begin position="22"/>
        <end position="445"/>
    </location>
</feature>
<evidence type="ECO:0000256" key="7">
    <source>
        <dbReference type="ARBA" id="ARBA00023316"/>
    </source>
</evidence>
<dbReference type="InterPro" id="IPR017853">
    <property type="entry name" value="GH"/>
</dbReference>
<evidence type="ECO:0000256" key="5">
    <source>
        <dbReference type="ARBA" id="ARBA00022801"/>
    </source>
</evidence>
<evidence type="ECO:0000256" key="3">
    <source>
        <dbReference type="ARBA" id="ARBA00022525"/>
    </source>
</evidence>
<keyword evidence="14" id="KW-1185">Reference proteome</keyword>
<dbReference type="Proteomes" id="UP000799537">
    <property type="component" value="Unassembled WGS sequence"/>
</dbReference>
<keyword evidence="5 10" id="KW-0378">Hydrolase</keyword>
<keyword evidence="4 11" id="KW-0732">Signal</keyword>
<dbReference type="Gene3D" id="3.20.20.80">
    <property type="entry name" value="Glycosidases"/>
    <property type="match status" value="1"/>
</dbReference>
<evidence type="ECO:0000256" key="4">
    <source>
        <dbReference type="ARBA" id="ARBA00022729"/>
    </source>
</evidence>
<feature type="signal peptide" evidence="11">
    <location>
        <begin position="1"/>
        <end position="21"/>
    </location>
</feature>
<evidence type="ECO:0000256" key="2">
    <source>
        <dbReference type="ARBA" id="ARBA00005641"/>
    </source>
</evidence>
<proteinExistence type="inferred from homology"/>
<dbReference type="OrthoDB" id="62120at2759"/>
<dbReference type="InterPro" id="IPR050386">
    <property type="entry name" value="Glycosyl_hydrolase_5"/>
</dbReference>
<dbReference type="PANTHER" id="PTHR31297:SF1">
    <property type="entry name" value="GLUCAN 1,3-BETA-GLUCOSIDASE I_II-RELATED"/>
    <property type="match status" value="1"/>
</dbReference>
<evidence type="ECO:0000256" key="1">
    <source>
        <dbReference type="ARBA" id="ARBA00004613"/>
    </source>
</evidence>
<dbReference type="GO" id="GO:0009986">
    <property type="term" value="C:cell surface"/>
    <property type="evidence" value="ECO:0007669"/>
    <property type="project" value="TreeGrafter"/>
</dbReference>
<dbReference type="AlphaFoldDB" id="A0A6A6CPE7"/>
<comment type="catalytic activity">
    <reaction evidence="8">
        <text>Successive hydrolysis of beta-D-glucose units from the non-reducing ends of (1-&gt;3)-beta-D-glucans, releasing alpha-glucose.</text>
        <dbReference type="EC" id="3.2.1.58"/>
    </reaction>
</comment>
<evidence type="ECO:0000313" key="13">
    <source>
        <dbReference type="EMBL" id="KAF2168000.1"/>
    </source>
</evidence>
<evidence type="ECO:0000256" key="10">
    <source>
        <dbReference type="RuleBase" id="RU361153"/>
    </source>
</evidence>
<dbReference type="Pfam" id="PF00150">
    <property type="entry name" value="Cellulase"/>
    <property type="match status" value="1"/>
</dbReference>
<dbReference type="GO" id="GO:0071555">
    <property type="term" value="P:cell wall organization"/>
    <property type="evidence" value="ECO:0007669"/>
    <property type="project" value="UniProtKB-KW"/>
</dbReference>
<dbReference type="RefSeq" id="XP_033668889.1">
    <property type="nucleotide sequence ID" value="XM_033805862.1"/>
</dbReference>
<comment type="subcellular location">
    <subcellularLocation>
        <location evidence="1">Secreted</location>
    </subcellularLocation>
</comment>